<evidence type="ECO:0000256" key="5">
    <source>
        <dbReference type="RuleBase" id="RU365031"/>
    </source>
</evidence>
<proteinExistence type="inferred from homology"/>
<sequence>MRRFHYQQSDIVNSLLEVGVEPGDVVFSHMSLLELGLLKELGQGQDMVACFVDAIQQVIGSRGSFITPTFSYSFCNQQAFSRQHTPSSVGAFSEQFRQQPNVIRSLDPLFSVAGFGPHIPLLFANLPHSSFGQDCLYERLLSLPTKVCNFGVDLFYFTPIHYLERKLQVPYRFDKMFHGKLEQQDVAWQYYVRALCKNSEPNCRRLADLALQKKIAKQHPLGLGAVSCVPLTPYFELATEKVKQDAWYLAQGPQLSNNELTPLMS</sequence>
<dbReference type="InterPro" id="IPR003679">
    <property type="entry name" value="Amioglycoside_AcTrfase"/>
</dbReference>
<reference evidence="6 7" key="2">
    <citation type="submission" date="2019-01" db="EMBL/GenBank/DDBJ databases">
        <title>Motilimonas pumilus sp. nov., isolated from the gut of sea cucumber (Apostichopus japonicus).</title>
        <authorList>
            <person name="Wang F.-Q."/>
            <person name="Ren L.-H."/>
            <person name="Lin Y.-W."/>
            <person name="Sun G.-H."/>
            <person name="Du Z.-J."/>
            <person name="Zhao J.-X."/>
            <person name="Liu X.-J."/>
            <person name="Liu L.-J."/>
        </authorList>
    </citation>
    <scope>NUCLEOTIDE SEQUENCE [LARGE SCALE GENOMIC DNA]</scope>
    <source>
        <strain evidence="6 7">PLHSC7-2</strain>
    </source>
</reference>
<dbReference type="RefSeq" id="WP_119909944.1">
    <property type="nucleotide sequence ID" value="NZ_QZCH01000005.1"/>
</dbReference>
<keyword evidence="5" id="KW-0046">Antibiotic resistance</keyword>
<evidence type="ECO:0000313" key="6">
    <source>
        <dbReference type="EMBL" id="RJG49013.1"/>
    </source>
</evidence>
<evidence type="ECO:0000256" key="4">
    <source>
        <dbReference type="ARBA" id="ARBA00023315"/>
    </source>
</evidence>
<evidence type="ECO:0000256" key="1">
    <source>
        <dbReference type="ARBA" id="ARBA00006383"/>
    </source>
</evidence>
<dbReference type="PANTHER" id="PTHR11104:SF0">
    <property type="entry name" value="SPBETA PROPHAGE-DERIVED AMINOGLYCOSIDE N(3')-ACETYLTRANSFERASE-LIKE PROTEIN YOKD"/>
    <property type="match status" value="1"/>
</dbReference>
<dbReference type="InterPro" id="IPR028345">
    <property type="entry name" value="Antibiotic_NAT-like"/>
</dbReference>
<dbReference type="PANTHER" id="PTHR11104">
    <property type="entry name" value="AMINOGLYCOSIDE N3-ACETYLTRANSFERASE"/>
    <property type="match status" value="1"/>
</dbReference>
<dbReference type="EMBL" id="QZCH01000005">
    <property type="protein sequence ID" value="RJG49013.1"/>
    <property type="molecule type" value="Genomic_DNA"/>
</dbReference>
<reference evidence="6 7" key="1">
    <citation type="submission" date="2018-09" db="EMBL/GenBank/DDBJ databases">
        <authorList>
            <person name="Wang F."/>
        </authorList>
    </citation>
    <scope>NUCLEOTIDE SEQUENCE [LARGE SCALE GENOMIC DNA]</scope>
    <source>
        <strain evidence="6 7">PLHSC7-2</strain>
    </source>
</reference>
<accession>A0A418YGR9</accession>
<organism evidence="6 7">
    <name type="scientific">Motilimonas pumila</name>
    <dbReference type="NCBI Taxonomy" id="2303987"/>
    <lineage>
        <taxon>Bacteria</taxon>
        <taxon>Pseudomonadati</taxon>
        <taxon>Pseudomonadota</taxon>
        <taxon>Gammaproteobacteria</taxon>
        <taxon>Alteromonadales</taxon>
        <taxon>Alteromonadales genera incertae sedis</taxon>
        <taxon>Motilimonas</taxon>
    </lineage>
</organism>
<dbReference type="Pfam" id="PF02522">
    <property type="entry name" value="Antibiotic_NAT"/>
    <property type="match status" value="1"/>
</dbReference>
<gene>
    <name evidence="6" type="ORF">D1Z90_06490</name>
</gene>
<evidence type="ECO:0000256" key="3">
    <source>
        <dbReference type="ARBA" id="ARBA00022679"/>
    </source>
</evidence>
<dbReference type="GO" id="GO:0046353">
    <property type="term" value="F:aminoglycoside 3-N-acetyltransferase activity"/>
    <property type="evidence" value="ECO:0007669"/>
    <property type="project" value="UniProtKB-EC"/>
</dbReference>
<keyword evidence="4 5" id="KW-0012">Acyltransferase</keyword>
<comment type="caution">
    <text evidence="6">The sequence shown here is derived from an EMBL/GenBank/DDBJ whole genome shotgun (WGS) entry which is preliminary data.</text>
</comment>
<dbReference type="OrthoDB" id="7330654at2"/>
<dbReference type="GO" id="GO:0046677">
    <property type="term" value="P:response to antibiotic"/>
    <property type="evidence" value="ECO:0007669"/>
    <property type="project" value="UniProtKB-KW"/>
</dbReference>
<name>A0A418YGR9_9GAMM</name>
<evidence type="ECO:0000313" key="7">
    <source>
        <dbReference type="Proteomes" id="UP000283255"/>
    </source>
</evidence>
<keyword evidence="7" id="KW-1185">Reference proteome</keyword>
<comment type="catalytic activity">
    <reaction evidence="5">
        <text>a 2-deoxystreptamine antibiotic + acetyl-CoA = an N(3)-acetyl-2-deoxystreptamine antibiotic + CoA + H(+)</text>
        <dbReference type="Rhea" id="RHEA:12665"/>
        <dbReference type="ChEBI" id="CHEBI:15378"/>
        <dbReference type="ChEBI" id="CHEBI:57287"/>
        <dbReference type="ChEBI" id="CHEBI:57288"/>
        <dbReference type="ChEBI" id="CHEBI:57921"/>
        <dbReference type="ChEBI" id="CHEBI:77452"/>
        <dbReference type="EC" id="2.3.1.81"/>
    </reaction>
</comment>
<dbReference type="Proteomes" id="UP000283255">
    <property type="component" value="Unassembled WGS sequence"/>
</dbReference>
<protein>
    <recommendedName>
        <fullName evidence="2 5">Aminoglycoside N(3)-acetyltransferase</fullName>
        <ecNumber evidence="5">2.3.1.-</ecNumber>
    </recommendedName>
</protein>
<evidence type="ECO:0000256" key="2">
    <source>
        <dbReference type="ARBA" id="ARBA00012882"/>
    </source>
</evidence>
<dbReference type="AlphaFoldDB" id="A0A418YGR9"/>
<dbReference type="EC" id="2.3.1.-" evidence="5"/>
<dbReference type="SUPFAM" id="SSF110710">
    <property type="entry name" value="TTHA0583/YokD-like"/>
    <property type="match status" value="1"/>
</dbReference>
<comment type="similarity">
    <text evidence="1 5">Belongs to the antibiotic N-acetyltransferase family.</text>
</comment>
<keyword evidence="3 5" id="KW-0808">Transferase</keyword>